<dbReference type="InterPro" id="IPR000421">
    <property type="entry name" value="FA58C"/>
</dbReference>
<name>A0A7R8CK50_LEPSM</name>
<dbReference type="PANTHER" id="PTHR24416:SF634">
    <property type="entry name" value="DISCOIDIN DOMAIN-CONTAINING RECEPTOR TYROSINE KINASE B"/>
    <property type="match status" value="1"/>
</dbReference>
<dbReference type="GO" id="GO:0005886">
    <property type="term" value="C:plasma membrane"/>
    <property type="evidence" value="ECO:0007669"/>
    <property type="project" value="UniProtKB-SubCell"/>
</dbReference>
<evidence type="ECO:0000256" key="6">
    <source>
        <dbReference type="ARBA" id="ARBA00022840"/>
    </source>
</evidence>
<dbReference type="PROSITE" id="PS01285">
    <property type="entry name" value="FA58C_1"/>
    <property type="match status" value="1"/>
</dbReference>
<evidence type="ECO:0000256" key="9">
    <source>
        <dbReference type="ARBA" id="ARBA00023157"/>
    </source>
</evidence>
<dbReference type="Pfam" id="PF00754">
    <property type="entry name" value="F5_F8_type_C"/>
    <property type="match status" value="1"/>
</dbReference>
<dbReference type="Gene3D" id="2.60.120.1190">
    <property type="match status" value="1"/>
</dbReference>
<dbReference type="SMART" id="SM00231">
    <property type="entry name" value="FA58C"/>
    <property type="match status" value="1"/>
</dbReference>
<evidence type="ECO:0000256" key="4">
    <source>
        <dbReference type="ARBA" id="ARBA00022729"/>
    </source>
</evidence>
<evidence type="ECO:0000313" key="11">
    <source>
        <dbReference type="EMBL" id="CAF2812172.1"/>
    </source>
</evidence>
<accession>A0A7R8CK50</accession>
<evidence type="ECO:0000256" key="2">
    <source>
        <dbReference type="ARBA" id="ARBA00022475"/>
    </source>
</evidence>
<dbReference type="SUPFAM" id="SSF49785">
    <property type="entry name" value="Galactose-binding domain-like"/>
    <property type="match status" value="1"/>
</dbReference>
<dbReference type="OrthoDB" id="6071166at2759"/>
<dbReference type="GO" id="GO:0051897">
    <property type="term" value="P:positive regulation of phosphatidylinositol 3-kinase/protein kinase B signal transduction"/>
    <property type="evidence" value="ECO:0007669"/>
    <property type="project" value="TreeGrafter"/>
</dbReference>
<dbReference type="GO" id="GO:0043235">
    <property type="term" value="C:receptor complex"/>
    <property type="evidence" value="ECO:0007669"/>
    <property type="project" value="TreeGrafter"/>
</dbReference>
<dbReference type="InterPro" id="IPR048525">
    <property type="entry name" value="DDR1-2_DS-like"/>
</dbReference>
<evidence type="ECO:0000256" key="8">
    <source>
        <dbReference type="ARBA" id="ARBA00023136"/>
    </source>
</evidence>
<comment type="subcellular location">
    <subcellularLocation>
        <location evidence="1">Cell membrane</location>
        <topology evidence="1">Single-pass type I membrane protein</topology>
    </subcellularLocation>
</comment>
<dbReference type="EC" id="2.7.10.1" evidence="11"/>
<dbReference type="InterPro" id="IPR050122">
    <property type="entry name" value="RTK"/>
</dbReference>
<keyword evidence="6" id="KW-0067">ATP-binding</keyword>
<reference evidence="11" key="1">
    <citation type="submission" date="2021-02" db="EMBL/GenBank/DDBJ databases">
        <authorList>
            <person name="Bekaert M."/>
        </authorList>
    </citation>
    <scope>NUCLEOTIDE SEQUENCE</scope>
    <source>
        <strain evidence="11">IoA-00</strain>
    </source>
</reference>
<organism evidence="11 12">
    <name type="scientific">Lepeophtheirus salmonis</name>
    <name type="common">Salmon louse</name>
    <name type="synonym">Caligus salmonis</name>
    <dbReference type="NCBI Taxonomy" id="72036"/>
    <lineage>
        <taxon>Eukaryota</taxon>
        <taxon>Metazoa</taxon>
        <taxon>Ecdysozoa</taxon>
        <taxon>Arthropoda</taxon>
        <taxon>Crustacea</taxon>
        <taxon>Multicrustacea</taxon>
        <taxon>Hexanauplia</taxon>
        <taxon>Copepoda</taxon>
        <taxon>Siphonostomatoida</taxon>
        <taxon>Caligidae</taxon>
        <taxon>Lepeophtheirus</taxon>
    </lineage>
</organism>
<evidence type="ECO:0000256" key="7">
    <source>
        <dbReference type="ARBA" id="ARBA00022989"/>
    </source>
</evidence>
<evidence type="ECO:0000256" key="10">
    <source>
        <dbReference type="ARBA" id="ARBA00023180"/>
    </source>
</evidence>
<evidence type="ECO:0000256" key="3">
    <source>
        <dbReference type="ARBA" id="ARBA00022692"/>
    </source>
</evidence>
<dbReference type="InterPro" id="IPR001245">
    <property type="entry name" value="Ser-Thr/Tyr_kinase_cat_dom"/>
</dbReference>
<dbReference type="PROSITE" id="PS50022">
    <property type="entry name" value="FA58C_3"/>
    <property type="match status" value="1"/>
</dbReference>
<dbReference type="GO" id="GO:0010976">
    <property type="term" value="P:positive regulation of neuron projection development"/>
    <property type="evidence" value="ECO:0007669"/>
    <property type="project" value="TreeGrafter"/>
</dbReference>
<keyword evidence="4" id="KW-0732">Signal</keyword>
<keyword evidence="8" id="KW-0472">Membrane</keyword>
<keyword evidence="3" id="KW-0812">Transmembrane</keyword>
<dbReference type="InterPro" id="IPR008266">
    <property type="entry name" value="Tyr_kinase_AS"/>
</dbReference>
<protein>
    <submittedName>
        <fullName evidence="11">DDR2</fullName>
        <ecNumber evidence="11">2.7.10.1</ecNumber>
    </submittedName>
</protein>
<dbReference type="Gene3D" id="1.10.510.10">
    <property type="entry name" value="Transferase(Phosphotransferase) domain 1"/>
    <property type="match status" value="1"/>
</dbReference>
<dbReference type="GO" id="GO:0005518">
    <property type="term" value="F:collagen binding"/>
    <property type="evidence" value="ECO:0007669"/>
    <property type="project" value="TreeGrafter"/>
</dbReference>
<evidence type="ECO:0000313" key="12">
    <source>
        <dbReference type="Proteomes" id="UP000675881"/>
    </source>
</evidence>
<keyword evidence="2" id="KW-1003">Cell membrane</keyword>
<sequence length="877" mass="98947">MKRRTGTKWFSLWFTLVVIENLCVMHVLTLDLGMCNGTLGIGSGEVQDHQLEASSAFDLVSTGPQNARLHKEIYGGAWCPLNTIKSGVREWLKVSLHGHHVITGVVTQGRYGKGTGREYLRQYLLEYRKDFGDEDWIVYRGKEGNEIIEGNWDTTTAVYRKLDPPIFASDIRIVPINEHPRVVCLRLELHGCLDTSGLRQYTINAPDEDTDGASDLTWTKGSVEIGKLFDGSYSMISPEEENPSGWLNWTRKGSRPLELIFESIKRAQIWFSIGGQFYNEGPITFEYVPDSILETPRNVSIPLKGKVGQFVKVNLIYSSNLISISEVDFESTELEDHFPIEVEKSPETEVKNKPTEKVPNLSEEEKEEFVHIVDGEDHMKEVEMATNNMEMEILVGILTAITLLLLFLFIAVLLYSRRQKFLNSPTSRSLNPFQEINMKDLLLNISPTTAQDPIASTTVVLSSSGAPITTTITGSGSLDDSGRHSASNHEEGIFNNFYDQYHAPLFEESRPRWHSATQLPDAATAAKHRLSNNNNAFRTPSMTSEYASVDIQNLTEKPGGTHNLGGVKTLGNAGNNSNNTLGGCYVEGRRYNLGQFFPRIASDPPSRKAYTTNSVREIKNLPTIETVWNLTTSAQNFSKQSNISLCEIPKAQIRPKEVCGPGVKGEVLRCEMDSNYSNIPIIIAARSVPGRVSREDFKTVKLIFLHPSIMKTWCLSWESLLYSTLQRKVESYATLLNYACQIASGMKYLFSRNIVHKDLAARNCILFEDCRIKISDIAQGMTMFKEDYSEVKGQSHAPIRWQPWESVLLGRITVVKNAEHFYYNDSQQVFLSQPEVCEKEVWEVIEECWTKEEGTRISFHEIHMFLKRKLLSVDGAN</sequence>
<dbReference type="InterPro" id="IPR011009">
    <property type="entry name" value="Kinase-like_dom_sf"/>
</dbReference>
<evidence type="ECO:0000256" key="1">
    <source>
        <dbReference type="ARBA" id="ARBA00004251"/>
    </source>
</evidence>
<keyword evidence="9" id="KW-1015">Disulfide bond</keyword>
<dbReference type="GO" id="GO:0038062">
    <property type="term" value="F:protein tyrosine kinase collagen receptor activity"/>
    <property type="evidence" value="ECO:0007669"/>
    <property type="project" value="TreeGrafter"/>
</dbReference>
<dbReference type="Gene3D" id="2.60.120.260">
    <property type="entry name" value="Galactose-binding domain-like"/>
    <property type="match status" value="1"/>
</dbReference>
<keyword evidence="12" id="KW-1185">Reference proteome</keyword>
<dbReference type="PANTHER" id="PTHR24416">
    <property type="entry name" value="TYROSINE-PROTEIN KINASE RECEPTOR"/>
    <property type="match status" value="1"/>
</dbReference>
<dbReference type="EMBL" id="HG994590">
    <property type="protein sequence ID" value="CAF2812172.1"/>
    <property type="molecule type" value="Genomic_DNA"/>
</dbReference>
<dbReference type="Pfam" id="PF21114">
    <property type="entry name" value="DDR1-2_DS-like"/>
    <property type="match status" value="1"/>
</dbReference>
<dbReference type="GO" id="GO:0005524">
    <property type="term" value="F:ATP binding"/>
    <property type="evidence" value="ECO:0007669"/>
    <property type="project" value="UniProtKB-KW"/>
</dbReference>
<dbReference type="PROSITE" id="PS00109">
    <property type="entry name" value="PROTEIN_KINASE_TYR"/>
    <property type="match status" value="1"/>
</dbReference>
<dbReference type="PROSITE" id="PS01286">
    <property type="entry name" value="FA58C_2"/>
    <property type="match status" value="1"/>
</dbReference>
<dbReference type="SUPFAM" id="SSF56112">
    <property type="entry name" value="Protein kinase-like (PK-like)"/>
    <property type="match status" value="1"/>
</dbReference>
<evidence type="ECO:0000256" key="5">
    <source>
        <dbReference type="ARBA" id="ARBA00022741"/>
    </source>
</evidence>
<dbReference type="Pfam" id="PF07714">
    <property type="entry name" value="PK_Tyr_Ser-Thr"/>
    <property type="match status" value="1"/>
</dbReference>
<dbReference type="CDD" id="cd00057">
    <property type="entry name" value="FA58C"/>
    <property type="match status" value="1"/>
</dbReference>
<keyword evidence="7" id="KW-1133">Transmembrane helix</keyword>
<proteinExistence type="predicted"/>
<dbReference type="InterPro" id="IPR008979">
    <property type="entry name" value="Galactose-bd-like_sf"/>
</dbReference>
<keyword evidence="5" id="KW-0547">Nucleotide-binding</keyword>
<gene>
    <name evidence="11" type="ORF">LSAA_3312</name>
</gene>
<dbReference type="AlphaFoldDB" id="A0A7R8CK50"/>
<dbReference type="Proteomes" id="UP000675881">
    <property type="component" value="Chromosome 11"/>
</dbReference>
<keyword evidence="11" id="KW-0808">Transferase</keyword>
<keyword evidence="10" id="KW-0325">Glycoprotein</keyword>